<gene>
    <name evidence="2" type="ORF">GGX14DRAFT_398241</name>
</gene>
<proteinExistence type="predicted"/>
<evidence type="ECO:0000259" key="1">
    <source>
        <dbReference type="Pfam" id="PF13391"/>
    </source>
</evidence>
<keyword evidence="3" id="KW-1185">Reference proteome</keyword>
<dbReference type="Pfam" id="PF13391">
    <property type="entry name" value="HNH_2"/>
    <property type="match status" value="1"/>
</dbReference>
<accession>A0AAD6V7J0</accession>
<reference evidence="2" key="1">
    <citation type="submission" date="2023-03" db="EMBL/GenBank/DDBJ databases">
        <title>Massive genome expansion in bonnet fungi (Mycena s.s.) driven by repeated elements and novel gene families across ecological guilds.</title>
        <authorList>
            <consortium name="Lawrence Berkeley National Laboratory"/>
            <person name="Harder C.B."/>
            <person name="Miyauchi S."/>
            <person name="Viragh M."/>
            <person name="Kuo A."/>
            <person name="Thoen E."/>
            <person name="Andreopoulos B."/>
            <person name="Lu D."/>
            <person name="Skrede I."/>
            <person name="Drula E."/>
            <person name="Henrissat B."/>
            <person name="Morin E."/>
            <person name="Kohler A."/>
            <person name="Barry K."/>
            <person name="LaButti K."/>
            <person name="Morin E."/>
            <person name="Salamov A."/>
            <person name="Lipzen A."/>
            <person name="Mereny Z."/>
            <person name="Hegedus B."/>
            <person name="Baldrian P."/>
            <person name="Stursova M."/>
            <person name="Weitz H."/>
            <person name="Taylor A."/>
            <person name="Grigoriev I.V."/>
            <person name="Nagy L.G."/>
            <person name="Martin F."/>
            <person name="Kauserud H."/>
        </authorList>
    </citation>
    <scope>NUCLEOTIDE SEQUENCE</scope>
    <source>
        <strain evidence="2">9144</strain>
    </source>
</reference>
<comment type="caution">
    <text evidence="2">The sequence shown here is derived from an EMBL/GenBank/DDBJ whole genome shotgun (WGS) entry which is preliminary data.</text>
</comment>
<sequence>MSLPKSWEQPYRLVYPTKRRLSPRWTTNEQHRDLWFWASAWLPEARTWGLCVLGGIMEAQGITDADIFDFVSIIVEDKGVAAGSTILHVSPGSDPRTYRLQKDFDGWVRKEAGRQGAIWLQRDSMTTAANGHYLIFDSLPSSTNTSEVTSPSPLIRIRNSSPTSARATNVVVSLGTFRERKIDEMGVNGLENKSLTYFHLHIAIWPKLMVQAKSIISDRSLADWVVNNINNPANGIVMRADMHDLFDNAQIAYKPSVRSSPDFPEWGNRAQHRKTRQVLLESAETPFRTSPDLPGLF</sequence>
<dbReference type="InterPro" id="IPR003615">
    <property type="entry name" value="HNH_nuc"/>
</dbReference>
<name>A0AAD6V7J0_9AGAR</name>
<evidence type="ECO:0000313" key="3">
    <source>
        <dbReference type="Proteomes" id="UP001219525"/>
    </source>
</evidence>
<dbReference type="EMBL" id="JARJCW010000047">
    <property type="protein sequence ID" value="KAJ7204399.1"/>
    <property type="molecule type" value="Genomic_DNA"/>
</dbReference>
<dbReference type="AlphaFoldDB" id="A0AAD6V7J0"/>
<evidence type="ECO:0000313" key="2">
    <source>
        <dbReference type="EMBL" id="KAJ7204399.1"/>
    </source>
</evidence>
<feature type="domain" description="HNH nuclease" evidence="1">
    <location>
        <begin position="227"/>
        <end position="252"/>
    </location>
</feature>
<dbReference type="Proteomes" id="UP001219525">
    <property type="component" value="Unassembled WGS sequence"/>
</dbReference>
<protein>
    <recommendedName>
        <fullName evidence="1">HNH nuclease domain-containing protein</fullName>
    </recommendedName>
</protein>
<organism evidence="2 3">
    <name type="scientific">Mycena pura</name>
    <dbReference type="NCBI Taxonomy" id="153505"/>
    <lineage>
        <taxon>Eukaryota</taxon>
        <taxon>Fungi</taxon>
        <taxon>Dikarya</taxon>
        <taxon>Basidiomycota</taxon>
        <taxon>Agaricomycotina</taxon>
        <taxon>Agaricomycetes</taxon>
        <taxon>Agaricomycetidae</taxon>
        <taxon>Agaricales</taxon>
        <taxon>Marasmiineae</taxon>
        <taxon>Mycenaceae</taxon>
        <taxon>Mycena</taxon>
    </lineage>
</organism>